<sequence length="86" mass="9636">MNITSLDLLPRVYGNSMEVLRKLVRSVLREQLQKQRLDQNASMISSLADVMREEESTLALDTAHPLAAISTFEYVGDATALADQER</sequence>
<evidence type="ECO:0000313" key="1">
    <source>
        <dbReference type="EMBL" id="KAH7932304.1"/>
    </source>
</evidence>
<gene>
    <name evidence="1" type="ORF">HPB52_024748</name>
</gene>
<keyword evidence="2" id="KW-1185">Reference proteome</keyword>
<accession>A0A9D4PAT5</accession>
<organism evidence="1 2">
    <name type="scientific">Rhipicephalus sanguineus</name>
    <name type="common">Brown dog tick</name>
    <name type="synonym">Ixodes sanguineus</name>
    <dbReference type="NCBI Taxonomy" id="34632"/>
    <lineage>
        <taxon>Eukaryota</taxon>
        <taxon>Metazoa</taxon>
        <taxon>Ecdysozoa</taxon>
        <taxon>Arthropoda</taxon>
        <taxon>Chelicerata</taxon>
        <taxon>Arachnida</taxon>
        <taxon>Acari</taxon>
        <taxon>Parasitiformes</taxon>
        <taxon>Ixodida</taxon>
        <taxon>Ixodoidea</taxon>
        <taxon>Ixodidae</taxon>
        <taxon>Rhipicephalinae</taxon>
        <taxon>Rhipicephalus</taxon>
        <taxon>Rhipicephalus</taxon>
    </lineage>
</organism>
<comment type="caution">
    <text evidence="1">The sequence shown here is derived from an EMBL/GenBank/DDBJ whole genome shotgun (WGS) entry which is preliminary data.</text>
</comment>
<name>A0A9D4PAT5_RHISA</name>
<reference evidence="1" key="1">
    <citation type="journal article" date="2020" name="Cell">
        <title>Large-Scale Comparative Analyses of Tick Genomes Elucidate Their Genetic Diversity and Vector Capacities.</title>
        <authorList>
            <consortium name="Tick Genome and Microbiome Consortium (TIGMIC)"/>
            <person name="Jia N."/>
            <person name="Wang J."/>
            <person name="Shi W."/>
            <person name="Du L."/>
            <person name="Sun Y."/>
            <person name="Zhan W."/>
            <person name="Jiang J.F."/>
            <person name="Wang Q."/>
            <person name="Zhang B."/>
            <person name="Ji P."/>
            <person name="Bell-Sakyi L."/>
            <person name="Cui X.M."/>
            <person name="Yuan T.T."/>
            <person name="Jiang B.G."/>
            <person name="Yang W.F."/>
            <person name="Lam T.T."/>
            <person name="Chang Q.C."/>
            <person name="Ding S.J."/>
            <person name="Wang X.J."/>
            <person name="Zhu J.G."/>
            <person name="Ruan X.D."/>
            <person name="Zhao L."/>
            <person name="Wei J.T."/>
            <person name="Ye R.Z."/>
            <person name="Que T.C."/>
            <person name="Du C.H."/>
            <person name="Zhou Y.H."/>
            <person name="Cheng J.X."/>
            <person name="Dai P.F."/>
            <person name="Guo W.B."/>
            <person name="Han X.H."/>
            <person name="Huang E.J."/>
            <person name="Li L.F."/>
            <person name="Wei W."/>
            <person name="Gao Y.C."/>
            <person name="Liu J.Z."/>
            <person name="Shao H.Z."/>
            <person name="Wang X."/>
            <person name="Wang C.C."/>
            <person name="Yang T.C."/>
            <person name="Huo Q.B."/>
            <person name="Li W."/>
            <person name="Chen H.Y."/>
            <person name="Chen S.E."/>
            <person name="Zhou L.G."/>
            <person name="Ni X.B."/>
            <person name="Tian J.H."/>
            <person name="Sheng Y."/>
            <person name="Liu T."/>
            <person name="Pan Y.S."/>
            <person name="Xia L.Y."/>
            <person name="Li J."/>
            <person name="Zhao F."/>
            <person name="Cao W.C."/>
        </authorList>
    </citation>
    <scope>NUCLEOTIDE SEQUENCE</scope>
    <source>
        <strain evidence="1">Rsan-2018</strain>
    </source>
</reference>
<dbReference type="AlphaFoldDB" id="A0A9D4PAT5"/>
<dbReference type="EMBL" id="JABSTV010001635">
    <property type="protein sequence ID" value="KAH7932304.1"/>
    <property type="molecule type" value="Genomic_DNA"/>
</dbReference>
<evidence type="ECO:0000313" key="2">
    <source>
        <dbReference type="Proteomes" id="UP000821837"/>
    </source>
</evidence>
<reference evidence="1" key="2">
    <citation type="submission" date="2021-09" db="EMBL/GenBank/DDBJ databases">
        <authorList>
            <person name="Jia N."/>
            <person name="Wang J."/>
            <person name="Shi W."/>
            <person name="Du L."/>
            <person name="Sun Y."/>
            <person name="Zhan W."/>
            <person name="Jiang J."/>
            <person name="Wang Q."/>
            <person name="Zhang B."/>
            <person name="Ji P."/>
            <person name="Sakyi L.B."/>
            <person name="Cui X."/>
            <person name="Yuan T."/>
            <person name="Jiang B."/>
            <person name="Yang W."/>
            <person name="Lam T.T.-Y."/>
            <person name="Chang Q."/>
            <person name="Ding S."/>
            <person name="Wang X."/>
            <person name="Zhu J."/>
            <person name="Ruan X."/>
            <person name="Zhao L."/>
            <person name="Wei J."/>
            <person name="Que T."/>
            <person name="Du C."/>
            <person name="Cheng J."/>
            <person name="Dai P."/>
            <person name="Han X."/>
            <person name="Huang E."/>
            <person name="Gao Y."/>
            <person name="Liu J."/>
            <person name="Shao H."/>
            <person name="Ye R."/>
            <person name="Li L."/>
            <person name="Wei W."/>
            <person name="Wang X."/>
            <person name="Wang C."/>
            <person name="Huo Q."/>
            <person name="Li W."/>
            <person name="Guo W."/>
            <person name="Chen H."/>
            <person name="Chen S."/>
            <person name="Zhou L."/>
            <person name="Zhou L."/>
            <person name="Ni X."/>
            <person name="Tian J."/>
            <person name="Zhou Y."/>
            <person name="Sheng Y."/>
            <person name="Liu T."/>
            <person name="Pan Y."/>
            <person name="Xia L."/>
            <person name="Li J."/>
            <person name="Zhao F."/>
            <person name="Cao W."/>
        </authorList>
    </citation>
    <scope>NUCLEOTIDE SEQUENCE</scope>
    <source>
        <strain evidence="1">Rsan-2018</strain>
        <tissue evidence="1">Larvae</tissue>
    </source>
</reference>
<dbReference type="Proteomes" id="UP000821837">
    <property type="component" value="Unassembled WGS sequence"/>
</dbReference>
<proteinExistence type="predicted"/>
<protein>
    <submittedName>
        <fullName evidence="1">Uncharacterized protein</fullName>
    </submittedName>
</protein>